<evidence type="ECO:0000256" key="2">
    <source>
        <dbReference type="ARBA" id="ARBA00005384"/>
    </source>
</evidence>
<dbReference type="PANTHER" id="PTHR46577:SF1">
    <property type="entry name" value="HTH-TYPE TRANSCRIPTIONAL REGULATORY PROTEIN GABR"/>
    <property type="match status" value="1"/>
</dbReference>
<dbReference type="GO" id="GO:0008483">
    <property type="term" value="F:transaminase activity"/>
    <property type="evidence" value="ECO:0007669"/>
    <property type="project" value="UniProtKB-KW"/>
</dbReference>
<dbReference type="RefSeq" id="WP_096593450.1">
    <property type="nucleotide sequence ID" value="NZ_MWRM01000003.1"/>
</dbReference>
<dbReference type="SUPFAM" id="SSF53383">
    <property type="entry name" value="PLP-dependent transferases"/>
    <property type="match status" value="1"/>
</dbReference>
<dbReference type="InterPro" id="IPR015424">
    <property type="entry name" value="PyrdxlP-dep_Trfase"/>
</dbReference>
<dbReference type="EMBL" id="MWUU01000015">
    <property type="protein sequence ID" value="PCF54261.1"/>
    <property type="molecule type" value="Genomic_DNA"/>
</dbReference>
<evidence type="ECO:0000256" key="4">
    <source>
        <dbReference type="ARBA" id="ARBA00022898"/>
    </source>
</evidence>
<dbReference type="InterPro" id="IPR015421">
    <property type="entry name" value="PyrdxlP-dep_Trfase_major"/>
</dbReference>
<dbReference type="CDD" id="cd07377">
    <property type="entry name" value="WHTH_GntR"/>
    <property type="match status" value="1"/>
</dbReference>
<dbReference type="CDD" id="cd00609">
    <property type="entry name" value="AAT_like"/>
    <property type="match status" value="1"/>
</dbReference>
<dbReference type="Proteomes" id="UP000218335">
    <property type="component" value="Unassembled WGS sequence"/>
</dbReference>
<dbReference type="Gene3D" id="1.10.10.10">
    <property type="entry name" value="Winged helix-like DNA-binding domain superfamily/Winged helix DNA-binding domain"/>
    <property type="match status" value="1"/>
</dbReference>
<proteinExistence type="inferred from homology"/>
<dbReference type="Gene3D" id="3.40.640.10">
    <property type="entry name" value="Type I PLP-dependent aspartate aminotransferase-like (Major domain)"/>
    <property type="match status" value="1"/>
</dbReference>
<evidence type="ECO:0000313" key="10">
    <source>
        <dbReference type="Proteomes" id="UP000218335"/>
    </source>
</evidence>
<sequence length="473" mass="54912">MEMLMFHINKREGQPIYIQLYENIKQSIINGSMHEGEKLPSKRQLSQYLSVSQTTVENAYAQLVDEGYIYSQPKSGFFVSDIETLPFTKKTSRTPLPTYQNPTSEPAYAFNLGMIDQAHFPFEQFRKYAKEAFEELQFHLVEPGHKQGDYALRTQISRYLFHSRGVQSTPEQVIVASSTEQLLSIITDLLPGPKGMMLEDPIYPQVHQLLTRKHIPYQFVPVEKDGITMNTIENTSHHIVYITPSHQFPTGVTMSLKKRMRLLKWASTDPHRYIIEDDYDSEFRYEGKPIPALQSLDQTGSVIYVSTFSKSISPTIRIAYAVLPEALLHHYQQAENIEGGTVPRHTQFMVAAFMETNQFERHLNRMRKIYRQKRDIILQQLQQYPSIFEVSGEKTGMHLIITIKNGWSEQQCLEQLQRFDIDMKPLSQYVYHQQETAPRFVVGFGGIPIENLETHIERLITCFKEAHKKDMHD</sequence>
<keyword evidence="7" id="KW-0804">Transcription</keyword>
<organism evidence="9 10">
    <name type="scientific">Staphylococcus delphini</name>
    <dbReference type="NCBI Taxonomy" id="53344"/>
    <lineage>
        <taxon>Bacteria</taxon>
        <taxon>Bacillati</taxon>
        <taxon>Bacillota</taxon>
        <taxon>Bacilli</taxon>
        <taxon>Bacillales</taxon>
        <taxon>Staphylococcaceae</taxon>
        <taxon>Staphylococcus</taxon>
        <taxon>Staphylococcus intermedius group</taxon>
    </lineage>
</organism>
<name>A0A2A4GVH6_9STAP</name>
<protein>
    <submittedName>
        <fullName evidence="9">GntR family transcriptional regulator</fullName>
    </submittedName>
</protein>
<dbReference type="Pfam" id="PF00392">
    <property type="entry name" value="GntR"/>
    <property type="match status" value="1"/>
</dbReference>
<evidence type="ECO:0000256" key="7">
    <source>
        <dbReference type="ARBA" id="ARBA00023163"/>
    </source>
</evidence>
<gene>
    <name evidence="9" type="ORF">B5C08_10320</name>
</gene>
<dbReference type="GO" id="GO:0003700">
    <property type="term" value="F:DNA-binding transcription factor activity"/>
    <property type="evidence" value="ECO:0007669"/>
    <property type="project" value="InterPro"/>
</dbReference>
<evidence type="ECO:0000256" key="1">
    <source>
        <dbReference type="ARBA" id="ARBA00001933"/>
    </source>
</evidence>
<dbReference type="InterPro" id="IPR036390">
    <property type="entry name" value="WH_DNA-bd_sf"/>
</dbReference>
<dbReference type="InterPro" id="IPR000524">
    <property type="entry name" value="Tscrpt_reg_HTH_GntR"/>
</dbReference>
<dbReference type="PROSITE" id="PS50949">
    <property type="entry name" value="HTH_GNTR"/>
    <property type="match status" value="1"/>
</dbReference>
<dbReference type="SMART" id="SM00345">
    <property type="entry name" value="HTH_GNTR"/>
    <property type="match status" value="1"/>
</dbReference>
<dbReference type="GO" id="GO:0003677">
    <property type="term" value="F:DNA binding"/>
    <property type="evidence" value="ECO:0007669"/>
    <property type="project" value="UniProtKB-KW"/>
</dbReference>
<evidence type="ECO:0000313" key="9">
    <source>
        <dbReference type="EMBL" id="PCF54261.1"/>
    </source>
</evidence>
<keyword evidence="6" id="KW-0238">DNA-binding</keyword>
<dbReference type="InterPro" id="IPR004839">
    <property type="entry name" value="Aminotransferase_I/II_large"/>
</dbReference>
<dbReference type="SUPFAM" id="SSF46785">
    <property type="entry name" value="Winged helix' DNA-binding domain"/>
    <property type="match status" value="1"/>
</dbReference>
<keyword evidence="3" id="KW-0808">Transferase</keyword>
<dbReference type="InterPro" id="IPR051446">
    <property type="entry name" value="HTH_trans_reg/aminotransferase"/>
</dbReference>
<keyword evidence="4" id="KW-0663">Pyridoxal phosphate</keyword>
<comment type="cofactor">
    <cofactor evidence="1">
        <name>pyridoxal 5'-phosphate</name>
        <dbReference type="ChEBI" id="CHEBI:597326"/>
    </cofactor>
</comment>
<evidence type="ECO:0000256" key="3">
    <source>
        <dbReference type="ARBA" id="ARBA00022576"/>
    </source>
</evidence>
<dbReference type="GO" id="GO:0030170">
    <property type="term" value="F:pyridoxal phosphate binding"/>
    <property type="evidence" value="ECO:0007669"/>
    <property type="project" value="InterPro"/>
</dbReference>
<keyword evidence="3" id="KW-0032">Aminotransferase</keyword>
<dbReference type="PANTHER" id="PTHR46577">
    <property type="entry name" value="HTH-TYPE TRANSCRIPTIONAL REGULATORY PROTEIN GABR"/>
    <property type="match status" value="1"/>
</dbReference>
<reference evidence="9 10" key="1">
    <citation type="journal article" date="2017" name="PLoS ONE">
        <title>Development of a real-time PCR for detection of Staphylococcus pseudintermedius using a novel automated comparison of whole-genome sequences.</title>
        <authorList>
            <person name="Verstappen K.M."/>
            <person name="Huijbregts L."/>
            <person name="Spaninks M."/>
            <person name="Wagenaar J.A."/>
            <person name="Fluit A.C."/>
            <person name="Duim B."/>
        </authorList>
    </citation>
    <scope>NUCLEOTIDE SEQUENCE [LARGE SCALE GENOMIC DNA]</scope>
    <source>
        <strain evidence="9 10">215070706401-1</strain>
    </source>
</reference>
<dbReference type="PRINTS" id="PR00035">
    <property type="entry name" value="HTHGNTR"/>
</dbReference>
<feature type="domain" description="HTH gntR-type" evidence="8">
    <location>
        <begin position="14"/>
        <end position="82"/>
    </location>
</feature>
<accession>A0A2A4GVH6</accession>
<dbReference type="InterPro" id="IPR036388">
    <property type="entry name" value="WH-like_DNA-bd_sf"/>
</dbReference>
<comment type="caution">
    <text evidence="9">The sequence shown here is derived from an EMBL/GenBank/DDBJ whole genome shotgun (WGS) entry which is preliminary data.</text>
</comment>
<evidence type="ECO:0000259" key="8">
    <source>
        <dbReference type="PROSITE" id="PS50949"/>
    </source>
</evidence>
<dbReference type="AlphaFoldDB" id="A0A2A4GVH6"/>
<evidence type="ECO:0000256" key="5">
    <source>
        <dbReference type="ARBA" id="ARBA00023015"/>
    </source>
</evidence>
<evidence type="ECO:0000256" key="6">
    <source>
        <dbReference type="ARBA" id="ARBA00023125"/>
    </source>
</evidence>
<dbReference type="Pfam" id="PF00155">
    <property type="entry name" value="Aminotran_1_2"/>
    <property type="match status" value="1"/>
</dbReference>
<keyword evidence="5" id="KW-0805">Transcription regulation</keyword>
<comment type="similarity">
    <text evidence="2">In the C-terminal section; belongs to the class-I pyridoxal-phosphate-dependent aminotransferase family.</text>
</comment>